<dbReference type="InterPro" id="IPR009241">
    <property type="entry name" value="HigB-like"/>
</dbReference>
<dbReference type="Pfam" id="PF05973">
    <property type="entry name" value="Gp49"/>
    <property type="match status" value="1"/>
</dbReference>
<dbReference type="EMBL" id="PUEC01000046">
    <property type="protein sequence ID" value="PWB00341.1"/>
    <property type="molecule type" value="Genomic_DNA"/>
</dbReference>
<evidence type="ECO:0000313" key="2">
    <source>
        <dbReference type="Proteomes" id="UP000244905"/>
    </source>
</evidence>
<keyword evidence="2" id="KW-1185">Reference proteome</keyword>
<dbReference type="GeneID" id="82527271"/>
<name>A0A2V1II13_9BACT</name>
<reference evidence="2" key="1">
    <citation type="submission" date="2018-02" db="EMBL/GenBank/DDBJ databases">
        <authorList>
            <person name="Clavel T."/>
            <person name="Strowig T."/>
        </authorList>
    </citation>
    <scope>NUCLEOTIDE SEQUENCE [LARGE SCALE GENOMIC DNA]</scope>
    <source>
        <strain evidence="2">DSM 103720</strain>
    </source>
</reference>
<dbReference type="AlphaFoldDB" id="A0A2V1II13"/>
<protein>
    <submittedName>
        <fullName evidence="1">Type II toxin-antitoxin system RelE/ParE family toxin</fullName>
    </submittedName>
</protein>
<dbReference type="Proteomes" id="UP000244905">
    <property type="component" value="Unassembled WGS sequence"/>
</dbReference>
<organism evidence="1 2">
    <name type="scientific">Duncaniella muris</name>
    <dbReference type="NCBI Taxonomy" id="2094150"/>
    <lineage>
        <taxon>Bacteria</taxon>
        <taxon>Pseudomonadati</taxon>
        <taxon>Bacteroidota</taxon>
        <taxon>Bacteroidia</taxon>
        <taxon>Bacteroidales</taxon>
        <taxon>Muribaculaceae</taxon>
        <taxon>Duncaniella</taxon>
    </lineage>
</organism>
<sequence length="114" mass="13613">MANRTIKLYKDYFKEFYVAQTDAVRRKINYCINVVKTVDRVPKTILKNMEDADGLYEIRVEVGNNIFRIFCCFDEGSLVILFNGFQKKTQKTPKQQIERAKKIMKEYFNDKEHE</sequence>
<proteinExistence type="predicted"/>
<gene>
    <name evidence="1" type="ORF">C5O23_13185</name>
</gene>
<accession>A0A2V1II13</accession>
<comment type="caution">
    <text evidence="1">The sequence shown here is derived from an EMBL/GenBank/DDBJ whole genome shotgun (WGS) entry which is preliminary data.</text>
</comment>
<evidence type="ECO:0000313" key="1">
    <source>
        <dbReference type="EMBL" id="PWB00341.1"/>
    </source>
</evidence>
<dbReference type="RefSeq" id="WP_107033383.1">
    <property type="nucleotide sequence ID" value="NZ_CAJSYL010000029.1"/>
</dbReference>